<dbReference type="EMBL" id="CAUYUJ010007269">
    <property type="protein sequence ID" value="CAK0820141.1"/>
    <property type="molecule type" value="Genomic_DNA"/>
</dbReference>
<reference evidence="2" key="1">
    <citation type="submission" date="2023-10" db="EMBL/GenBank/DDBJ databases">
        <authorList>
            <person name="Chen Y."/>
            <person name="Shah S."/>
            <person name="Dougan E. K."/>
            <person name="Thang M."/>
            <person name="Chan C."/>
        </authorList>
    </citation>
    <scope>NUCLEOTIDE SEQUENCE [LARGE SCALE GENOMIC DNA]</scope>
</reference>
<organism evidence="2 3">
    <name type="scientific">Prorocentrum cordatum</name>
    <dbReference type="NCBI Taxonomy" id="2364126"/>
    <lineage>
        <taxon>Eukaryota</taxon>
        <taxon>Sar</taxon>
        <taxon>Alveolata</taxon>
        <taxon>Dinophyceae</taxon>
        <taxon>Prorocentrales</taxon>
        <taxon>Prorocentraceae</taxon>
        <taxon>Prorocentrum</taxon>
    </lineage>
</organism>
<feature type="compositionally biased region" description="Basic and acidic residues" evidence="1">
    <location>
        <begin position="25"/>
        <end position="35"/>
    </location>
</feature>
<evidence type="ECO:0000313" key="3">
    <source>
        <dbReference type="Proteomes" id="UP001189429"/>
    </source>
</evidence>
<keyword evidence="3" id="KW-1185">Reference proteome</keyword>
<sequence length="83" mass="8904">MAPPRCLPPPAAGLRLARSSPLRASRREPASKADTDNTSVTNWDAEGQVLYQLKQTGGGRRPMAAAGTWLGTPTVDMSWWPTA</sequence>
<evidence type="ECO:0000256" key="1">
    <source>
        <dbReference type="SAM" id="MobiDB-lite"/>
    </source>
</evidence>
<proteinExistence type="predicted"/>
<evidence type="ECO:0000313" key="2">
    <source>
        <dbReference type="EMBL" id="CAK0820141.1"/>
    </source>
</evidence>
<name>A0ABN9RMD4_9DINO</name>
<gene>
    <name evidence="2" type="ORF">PCOR1329_LOCUS21937</name>
</gene>
<feature type="region of interest" description="Disordered" evidence="1">
    <location>
        <begin position="1"/>
        <end position="41"/>
    </location>
</feature>
<dbReference type="Proteomes" id="UP001189429">
    <property type="component" value="Unassembled WGS sequence"/>
</dbReference>
<feature type="compositionally biased region" description="Low complexity" evidence="1">
    <location>
        <begin position="12"/>
        <end position="23"/>
    </location>
</feature>
<protein>
    <submittedName>
        <fullName evidence="2">Uncharacterized protein</fullName>
    </submittedName>
</protein>
<comment type="caution">
    <text evidence="2">The sequence shown here is derived from an EMBL/GenBank/DDBJ whole genome shotgun (WGS) entry which is preliminary data.</text>
</comment>
<accession>A0ABN9RMD4</accession>
<feature type="compositionally biased region" description="Pro residues" evidence="1">
    <location>
        <begin position="1"/>
        <end position="11"/>
    </location>
</feature>